<protein>
    <submittedName>
        <fullName evidence="3">Ras gtpase</fullName>
    </submittedName>
</protein>
<dbReference type="InterPro" id="IPR027417">
    <property type="entry name" value="P-loop_NTPase"/>
</dbReference>
<evidence type="ECO:0000256" key="1">
    <source>
        <dbReference type="ARBA" id="ARBA00022741"/>
    </source>
</evidence>
<dbReference type="SMART" id="SM00175">
    <property type="entry name" value="RAB"/>
    <property type="match status" value="1"/>
</dbReference>
<dbReference type="SUPFAM" id="SSF52540">
    <property type="entry name" value="P-loop containing nucleoside triphosphate hydrolases"/>
    <property type="match status" value="1"/>
</dbReference>
<sequence length="164" mass="19480">MDKIIIISIIGNGGVGKSTFTTQFCYSKFIQYYDPTIEESFRKQIVIDDEILIIEILDYYYDSEWNYNFQQENYEKSHGFIVVYSINDKNSFNELENYLNKIYKYKKHGCPFYETSAKTRNNIDETFFTLLREIRKYPFDLELNPKSNSNSNSNSNSKSNCLIF</sequence>
<gene>
    <name evidence="3" type="ORF">M0811_00934</name>
</gene>
<dbReference type="OrthoDB" id="5239715at2759"/>
<keyword evidence="2" id="KW-0342">GTP-binding</keyword>
<reference evidence="3" key="1">
    <citation type="submission" date="2022-10" db="EMBL/GenBank/DDBJ databases">
        <title>Novel sulphate-reducing endosymbionts in the free-living metamonad Anaeramoeba.</title>
        <authorList>
            <person name="Jerlstrom-Hultqvist J."/>
            <person name="Cepicka I."/>
            <person name="Gallot-Lavallee L."/>
            <person name="Salas-Leiva D."/>
            <person name="Curtis B.A."/>
            <person name="Zahonova K."/>
            <person name="Pipaliya S."/>
            <person name="Dacks J."/>
            <person name="Roger A.J."/>
        </authorList>
    </citation>
    <scope>NUCLEOTIDE SEQUENCE</scope>
    <source>
        <strain evidence="3">BMAN</strain>
    </source>
</reference>
<name>A0A9Q0LKS0_ANAIG</name>
<dbReference type="GO" id="GO:0016020">
    <property type="term" value="C:membrane"/>
    <property type="evidence" value="ECO:0007669"/>
    <property type="project" value="InterPro"/>
</dbReference>
<dbReference type="AlphaFoldDB" id="A0A9Q0LKS0"/>
<dbReference type="GO" id="GO:0003924">
    <property type="term" value="F:GTPase activity"/>
    <property type="evidence" value="ECO:0007669"/>
    <property type="project" value="InterPro"/>
</dbReference>
<dbReference type="PRINTS" id="PR00449">
    <property type="entry name" value="RASTRNSFRMNG"/>
</dbReference>
<dbReference type="PROSITE" id="PS51419">
    <property type="entry name" value="RAB"/>
    <property type="match status" value="1"/>
</dbReference>
<accession>A0A9Q0LKS0</accession>
<keyword evidence="4" id="KW-1185">Reference proteome</keyword>
<dbReference type="PROSITE" id="PS51421">
    <property type="entry name" value="RAS"/>
    <property type="match status" value="1"/>
</dbReference>
<proteinExistence type="predicted"/>
<keyword evidence="1" id="KW-0547">Nucleotide-binding</keyword>
<dbReference type="GO" id="GO:0005525">
    <property type="term" value="F:GTP binding"/>
    <property type="evidence" value="ECO:0007669"/>
    <property type="project" value="UniProtKB-KW"/>
</dbReference>
<comment type="caution">
    <text evidence="3">The sequence shown here is derived from an EMBL/GenBank/DDBJ whole genome shotgun (WGS) entry which is preliminary data.</text>
</comment>
<dbReference type="EMBL" id="JAPDFW010000070">
    <property type="protein sequence ID" value="KAJ5074305.1"/>
    <property type="molecule type" value="Genomic_DNA"/>
</dbReference>
<dbReference type="InterPro" id="IPR001806">
    <property type="entry name" value="Small_GTPase"/>
</dbReference>
<dbReference type="SMART" id="SM00173">
    <property type="entry name" value="RAS"/>
    <property type="match status" value="1"/>
</dbReference>
<dbReference type="GO" id="GO:0007165">
    <property type="term" value="P:signal transduction"/>
    <property type="evidence" value="ECO:0007669"/>
    <property type="project" value="InterPro"/>
</dbReference>
<dbReference type="Gene3D" id="3.40.50.300">
    <property type="entry name" value="P-loop containing nucleotide triphosphate hydrolases"/>
    <property type="match status" value="2"/>
</dbReference>
<dbReference type="Proteomes" id="UP001149090">
    <property type="component" value="Unassembled WGS sequence"/>
</dbReference>
<dbReference type="Pfam" id="PF00071">
    <property type="entry name" value="Ras"/>
    <property type="match status" value="1"/>
</dbReference>
<dbReference type="InterPro" id="IPR020849">
    <property type="entry name" value="Small_GTPase_Ras-type"/>
</dbReference>
<evidence type="ECO:0000313" key="3">
    <source>
        <dbReference type="EMBL" id="KAJ5074305.1"/>
    </source>
</evidence>
<organism evidence="3 4">
    <name type="scientific">Anaeramoeba ignava</name>
    <name type="common">Anaerobic marine amoeba</name>
    <dbReference type="NCBI Taxonomy" id="1746090"/>
    <lineage>
        <taxon>Eukaryota</taxon>
        <taxon>Metamonada</taxon>
        <taxon>Anaeramoebidae</taxon>
        <taxon>Anaeramoeba</taxon>
    </lineage>
</organism>
<evidence type="ECO:0000256" key="2">
    <source>
        <dbReference type="ARBA" id="ARBA00023134"/>
    </source>
</evidence>
<evidence type="ECO:0000313" key="4">
    <source>
        <dbReference type="Proteomes" id="UP001149090"/>
    </source>
</evidence>
<dbReference type="PANTHER" id="PTHR24070">
    <property type="entry name" value="RAS, DI-RAS, AND RHEB FAMILY MEMBERS OF SMALL GTPASE SUPERFAMILY"/>
    <property type="match status" value="1"/>
</dbReference>